<gene>
    <name evidence="1" type="ORF">CK820_G0037987</name>
</gene>
<accession>A0A2J8KL30</accession>
<proteinExistence type="predicted"/>
<organism evidence="1 2">
    <name type="scientific">Pan troglodytes</name>
    <name type="common">Chimpanzee</name>
    <dbReference type="NCBI Taxonomy" id="9598"/>
    <lineage>
        <taxon>Eukaryota</taxon>
        <taxon>Metazoa</taxon>
        <taxon>Chordata</taxon>
        <taxon>Craniata</taxon>
        <taxon>Vertebrata</taxon>
        <taxon>Euteleostomi</taxon>
        <taxon>Mammalia</taxon>
        <taxon>Eutheria</taxon>
        <taxon>Euarchontoglires</taxon>
        <taxon>Primates</taxon>
        <taxon>Haplorrhini</taxon>
        <taxon>Catarrhini</taxon>
        <taxon>Hominidae</taxon>
        <taxon>Pan</taxon>
    </lineage>
</organism>
<dbReference type="EMBL" id="NBAG03000356">
    <property type="protein sequence ID" value="PNI35707.1"/>
    <property type="molecule type" value="Genomic_DNA"/>
</dbReference>
<dbReference type="AlphaFoldDB" id="A0A2J8KL30"/>
<sequence>MVGFGLGTLRYVPEESKDKVISDEDVLGTLLKVFQALFLNDFNKQSEIL</sequence>
<evidence type="ECO:0000313" key="2">
    <source>
        <dbReference type="Proteomes" id="UP000236370"/>
    </source>
</evidence>
<reference evidence="1 2" key="1">
    <citation type="submission" date="2017-12" db="EMBL/GenBank/DDBJ databases">
        <title>High-resolution comparative analysis of great ape genomes.</title>
        <authorList>
            <person name="Pollen A."/>
            <person name="Hastie A."/>
            <person name="Hormozdiari F."/>
            <person name="Dougherty M."/>
            <person name="Liu R."/>
            <person name="Chaisson M."/>
            <person name="Hoppe E."/>
            <person name="Hill C."/>
            <person name="Pang A."/>
            <person name="Hillier L."/>
            <person name="Baker C."/>
            <person name="Armstrong J."/>
            <person name="Shendure J."/>
            <person name="Paten B."/>
            <person name="Wilson R."/>
            <person name="Chao H."/>
            <person name="Schneider V."/>
            <person name="Ventura M."/>
            <person name="Kronenberg Z."/>
            <person name="Murali S."/>
            <person name="Gordon D."/>
            <person name="Cantsilieris S."/>
            <person name="Munson K."/>
            <person name="Nelson B."/>
            <person name="Raja A."/>
            <person name="Underwood J."/>
            <person name="Diekhans M."/>
            <person name="Fiddes I."/>
            <person name="Haussler D."/>
            <person name="Eichler E."/>
        </authorList>
    </citation>
    <scope>NUCLEOTIDE SEQUENCE [LARGE SCALE GENOMIC DNA]</scope>
    <source>
        <strain evidence="1">Yerkes chimp pedigree #C0471</strain>
    </source>
</reference>
<evidence type="ECO:0000313" key="1">
    <source>
        <dbReference type="EMBL" id="PNI35707.1"/>
    </source>
</evidence>
<dbReference type="Proteomes" id="UP000236370">
    <property type="component" value="Unassembled WGS sequence"/>
</dbReference>
<name>A0A2J8KL30_PANTR</name>
<protein>
    <submittedName>
        <fullName evidence="1">SETD9 isoform 11</fullName>
    </submittedName>
</protein>
<dbReference type="SMR" id="A0A2J8KL30"/>
<comment type="caution">
    <text evidence="1">The sequence shown here is derived from an EMBL/GenBank/DDBJ whole genome shotgun (WGS) entry which is preliminary data.</text>
</comment>
<feature type="non-terminal residue" evidence="1">
    <location>
        <position position="49"/>
    </location>
</feature>